<evidence type="ECO:0000256" key="1">
    <source>
        <dbReference type="ARBA" id="ARBA00022737"/>
    </source>
</evidence>
<dbReference type="PROSITE" id="PS50102">
    <property type="entry name" value="RRM"/>
    <property type="match status" value="2"/>
</dbReference>
<evidence type="ECO:0000256" key="3">
    <source>
        <dbReference type="PROSITE-ProRule" id="PRU00176"/>
    </source>
</evidence>
<feature type="domain" description="RRM" evidence="5">
    <location>
        <begin position="259"/>
        <end position="332"/>
    </location>
</feature>
<gene>
    <name evidence="6" type="ORF">Taro_029255</name>
</gene>
<evidence type="ECO:0000256" key="4">
    <source>
        <dbReference type="SAM" id="MobiDB-lite"/>
    </source>
</evidence>
<dbReference type="OrthoDB" id="417481at2759"/>
<evidence type="ECO:0000313" key="7">
    <source>
        <dbReference type="Proteomes" id="UP000652761"/>
    </source>
</evidence>
<feature type="compositionally biased region" description="Basic and acidic residues" evidence="4">
    <location>
        <begin position="694"/>
        <end position="713"/>
    </location>
</feature>
<dbReference type="Pfam" id="PF04059">
    <property type="entry name" value="RRM_2"/>
    <property type="match status" value="1"/>
</dbReference>
<feature type="region of interest" description="Disordered" evidence="4">
    <location>
        <begin position="841"/>
        <end position="905"/>
    </location>
</feature>
<feature type="region of interest" description="Disordered" evidence="4">
    <location>
        <begin position="690"/>
        <end position="713"/>
    </location>
</feature>
<dbReference type="GO" id="GO:0003723">
    <property type="term" value="F:RNA binding"/>
    <property type="evidence" value="ECO:0007669"/>
    <property type="project" value="UniProtKB-UniRule"/>
</dbReference>
<feature type="non-terminal residue" evidence="6">
    <location>
        <position position="905"/>
    </location>
</feature>
<dbReference type="InterPro" id="IPR012677">
    <property type="entry name" value="Nucleotide-bd_a/b_plait_sf"/>
</dbReference>
<organism evidence="6 7">
    <name type="scientific">Colocasia esculenta</name>
    <name type="common">Wild taro</name>
    <name type="synonym">Arum esculentum</name>
    <dbReference type="NCBI Taxonomy" id="4460"/>
    <lineage>
        <taxon>Eukaryota</taxon>
        <taxon>Viridiplantae</taxon>
        <taxon>Streptophyta</taxon>
        <taxon>Embryophyta</taxon>
        <taxon>Tracheophyta</taxon>
        <taxon>Spermatophyta</taxon>
        <taxon>Magnoliopsida</taxon>
        <taxon>Liliopsida</taxon>
        <taxon>Araceae</taxon>
        <taxon>Aroideae</taxon>
        <taxon>Colocasieae</taxon>
        <taxon>Colocasia</taxon>
    </lineage>
</organism>
<dbReference type="EMBL" id="NMUH01001931">
    <property type="protein sequence ID" value="MQL96573.1"/>
    <property type="molecule type" value="Genomic_DNA"/>
</dbReference>
<dbReference type="InterPro" id="IPR034454">
    <property type="entry name" value="MEI2-like_RRM3"/>
</dbReference>
<feature type="compositionally biased region" description="Low complexity" evidence="4">
    <location>
        <begin position="880"/>
        <end position="899"/>
    </location>
</feature>
<feature type="compositionally biased region" description="Basic and acidic residues" evidence="4">
    <location>
        <begin position="508"/>
        <end position="517"/>
    </location>
</feature>
<comment type="caution">
    <text evidence="6">The sequence shown here is derived from an EMBL/GenBank/DDBJ whole genome shotgun (WGS) entry which is preliminary data.</text>
</comment>
<dbReference type="AlphaFoldDB" id="A0A843VWN8"/>
<dbReference type="SUPFAM" id="SSF54928">
    <property type="entry name" value="RNA-binding domain, RBD"/>
    <property type="match status" value="2"/>
</dbReference>
<keyword evidence="7" id="KW-1185">Reference proteome</keyword>
<proteinExistence type="predicted"/>
<accession>A0A843VWN8</accession>
<keyword evidence="2 3" id="KW-0694">RNA-binding</keyword>
<feature type="domain" description="RRM" evidence="5">
    <location>
        <begin position="174"/>
        <end position="247"/>
    </location>
</feature>
<dbReference type="PANTHER" id="PTHR23189">
    <property type="entry name" value="RNA RECOGNITION MOTIF-CONTAINING"/>
    <property type="match status" value="1"/>
</dbReference>
<dbReference type="FunFam" id="3.30.70.330:FF:000101">
    <property type="entry name" value="Protein MEI2-like 1"/>
    <property type="match status" value="1"/>
</dbReference>
<dbReference type="InterPro" id="IPR007201">
    <property type="entry name" value="Mei2-like_Rrm_C"/>
</dbReference>
<dbReference type="Pfam" id="PF00076">
    <property type="entry name" value="RRM_1"/>
    <property type="match status" value="2"/>
</dbReference>
<reference evidence="6" key="1">
    <citation type="submission" date="2017-07" db="EMBL/GenBank/DDBJ databases">
        <title>Taro Niue Genome Assembly and Annotation.</title>
        <authorList>
            <person name="Atibalentja N."/>
            <person name="Keating K."/>
            <person name="Fields C.J."/>
        </authorList>
    </citation>
    <scope>NUCLEOTIDE SEQUENCE</scope>
    <source>
        <strain evidence="6">Niue_2</strain>
        <tissue evidence="6">Leaf</tissue>
    </source>
</reference>
<dbReference type="CDD" id="cd12524">
    <property type="entry name" value="RRM1_MEI2_like"/>
    <property type="match status" value="1"/>
</dbReference>
<name>A0A843VWN8_COLES</name>
<evidence type="ECO:0000259" key="5">
    <source>
        <dbReference type="PROSITE" id="PS50102"/>
    </source>
</evidence>
<feature type="region of interest" description="Disordered" evidence="4">
    <location>
        <begin position="507"/>
        <end position="532"/>
    </location>
</feature>
<sequence length="905" mass="99780">QVPSEIMDRRHFSPFVMTSAPSSFFSDRIGLSTEEQVAYYSGVWALSGPHELAVFIEFRSVRLSPRDALFVRSIDTINSDFEEEIEARTVGNFLPDEDELLSGVTDGIKYNFQSNNGVDVEDVLFFGGGGMELGADDSLVNKGFDTANGVSICHHETLNNIYSGEHPYAERPSRTLFVRNINSEVNDYELKALFEKYGEVHTLYTACKHRGFVTISYYDIRSACHAMKTLQNKRLGHRTLDIHFSIPKDNPSEKDINEGTLVVSDLDASVSNDDLLQIFGFYGDIKEICGSPHGHHQKFIEFYDIRAAEAARYALKYSGTAGTQIKLETSRPGGKGRMMQEFSLDLEQEEANGCCQSPSNNSSLGEYGSTSLGGSTSYGYDNGCLQSAHSTVHAQCHPLVNSKFGGIPSSIPHSLSSAFMLTSVGDQSTKPKLMERSHSMRERHSGFEYMPRYTRSLSGYHNAVANSVLLNSPSTVSSMTMGINSTPVQAVDDRKIYGAGLCQPDSPGYDRHGEHGHVQSSDALGGLGTSGNGSCPHHGRQYAWSNSDSQYHHPQGQVMWPDSPLSSNIFASSTQLHGLPRTASHMLNNSPSLHHLHIGSPSVNPSLWDRRHAYAANATEASESHPRSLGNMGFSGCSAMHYSELPSPSIFPHIGGSITDPSISSHIGLPSPQRRCNMLHGRTSMIPVPASCDANDRVRSRRSDASPKPADNKKQYELDVERIIRGEDPRTTLMIKNIPNKYTSKMLLAAIDEHHHGTYDFVYLPIDFKNKCNVGYAFINMIDPQQIIPFFKTFDGKKWEKFNSEKVVSLAYARIQGKAALIAHFQNSSLMNEDKRCRPILFQTDGPNAGDQEPFPVGFNVRSRAGRPRSTSNKENRQRSPSTSTSAEESSTGTDSSSDSAKDSE</sequence>
<dbReference type="InterPro" id="IPR000504">
    <property type="entry name" value="RRM_dom"/>
</dbReference>
<dbReference type="SMART" id="SM00360">
    <property type="entry name" value="RRM"/>
    <property type="match status" value="3"/>
</dbReference>
<evidence type="ECO:0000313" key="6">
    <source>
        <dbReference type="EMBL" id="MQL96573.1"/>
    </source>
</evidence>
<dbReference type="InterPro" id="IPR035979">
    <property type="entry name" value="RBD_domain_sf"/>
</dbReference>
<dbReference type="Proteomes" id="UP000652761">
    <property type="component" value="Unassembled WGS sequence"/>
</dbReference>
<dbReference type="Gene3D" id="3.30.70.330">
    <property type="match status" value="3"/>
</dbReference>
<dbReference type="InterPro" id="IPR034453">
    <property type="entry name" value="MEI2-like_RRM1"/>
</dbReference>
<protein>
    <recommendedName>
        <fullName evidence="5">RRM domain-containing protein</fullName>
    </recommendedName>
</protein>
<keyword evidence="1" id="KW-0677">Repeat</keyword>
<dbReference type="CDD" id="cd12531">
    <property type="entry name" value="RRM3_MEI2_like"/>
    <property type="match status" value="1"/>
</dbReference>
<evidence type="ECO:0000256" key="2">
    <source>
        <dbReference type="ARBA" id="ARBA00022884"/>
    </source>
</evidence>